<protein>
    <submittedName>
        <fullName evidence="1">Uncharacterized protein</fullName>
    </submittedName>
</protein>
<sequence>MTPLILKILTMYKISTILANILLHEVFSPRYTEDAFGQCVSMPVLEMLKNQMKDIGIFFHREQQDFQ</sequence>
<evidence type="ECO:0000313" key="1">
    <source>
        <dbReference type="EMBL" id="MPN17408.1"/>
    </source>
</evidence>
<dbReference type="AlphaFoldDB" id="A0A645FSH3"/>
<comment type="caution">
    <text evidence="1">The sequence shown here is derived from an EMBL/GenBank/DDBJ whole genome shotgun (WGS) entry which is preliminary data.</text>
</comment>
<name>A0A645FSH3_9ZZZZ</name>
<dbReference type="EMBL" id="VSSQ01064530">
    <property type="protein sequence ID" value="MPN17408.1"/>
    <property type="molecule type" value="Genomic_DNA"/>
</dbReference>
<organism evidence="1">
    <name type="scientific">bioreactor metagenome</name>
    <dbReference type="NCBI Taxonomy" id="1076179"/>
    <lineage>
        <taxon>unclassified sequences</taxon>
        <taxon>metagenomes</taxon>
        <taxon>ecological metagenomes</taxon>
    </lineage>
</organism>
<reference evidence="1" key="1">
    <citation type="submission" date="2019-08" db="EMBL/GenBank/DDBJ databases">
        <authorList>
            <person name="Kucharzyk K."/>
            <person name="Murdoch R.W."/>
            <person name="Higgins S."/>
            <person name="Loffler F."/>
        </authorList>
    </citation>
    <scope>NUCLEOTIDE SEQUENCE</scope>
</reference>
<proteinExistence type="predicted"/>
<accession>A0A645FSH3</accession>
<gene>
    <name evidence="1" type="ORF">SDC9_164761</name>
</gene>